<protein>
    <recommendedName>
        <fullName evidence="2">Zinc-ribbon domain-containing protein</fullName>
    </recommendedName>
</protein>
<name>A0A0F9NVI2_9ZZZZ</name>
<dbReference type="EMBL" id="LAZR01003647">
    <property type="protein sequence ID" value="KKN16112.1"/>
    <property type="molecule type" value="Genomic_DNA"/>
</dbReference>
<sequence length="202" mass="24083">MNFGTQLKKLYKKIKLEKKYKTKISNLIETGTLGGSKPTKTKEKVEKNLAEQLDFFKKMLRMIENVATGFDLAYEVEKNKVAKNLIYDGILFYNTFIEIGNTRFIDAPDKKKVDYKAFRTIEDTEKYVFMIWLKEIINSIEKEIKPREDFNKYKEIHKRIEIKEAQKKIRKNLIYCKNCGERIRSEEQEFCEKCGMKFLENL</sequence>
<gene>
    <name evidence="1" type="ORF">LCGC14_0979230</name>
</gene>
<accession>A0A0F9NVI2</accession>
<organism evidence="1">
    <name type="scientific">marine sediment metagenome</name>
    <dbReference type="NCBI Taxonomy" id="412755"/>
    <lineage>
        <taxon>unclassified sequences</taxon>
        <taxon>metagenomes</taxon>
        <taxon>ecological metagenomes</taxon>
    </lineage>
</organism>
<reference evidence="1" key="1">
    <citation type="journal article" date="2015" name="Nature">
        <title>Complex archaea that bridge the gap between prokaryotes and eukaryotes.</title>
        <authorList>
            <person name="Spang A."/>
            <person name="Saw J.H."/>
            <person name="Jorgensen S.L."/>
            <person name="Zaremba-Niedzwiedzka K."/>
            <person name="Martijn J."/>
            <person name="Lind A.E."/>
            <person name="van Eijk R."/>
            <person name="Schleper C."/>
            <person name="Guy L."/>
            <person name="Ettema T.J."/>
        </authorList>
    </citation>
    <scope>NUCLEOTIDE SEQUENCE</scope>
</reference>
<evidence type="ECO:0000313" key="1">
    <source>
        <dbReference type="EMBL" id="KKN16112.1"/>
    </source>
</evidence>
<evidence type="ECO:0008006" key="2">
    <source>
        <dbReference type="Google" id="ProtNLM"/>
    </source>
</evidence>
<proteinExistence type="predicted"/>
<comment type="caution">
    <text evidence="1">The sequence shown here is derived from an EMBL/GenBank/DDBJ whole genome shotgun (WGS) entry which is preliminary data.</text>
</comment>
<dbReference type="AlphaFoldDB" id="A0A0F9NVI2"/>